<dbReference type="AlphaFoldDB" id="S4Y3J9"/>
<evidence type="ECO:0000313" key="3">
    <source>
        <dbReference type="EMBL" id="AGP39026.1"/>
    </source>
</evidence>
<dbReference type="SUPFAM" id="SSF143555">
    <property type="entry name" value="FwdE-like"/>
    <property type="match status" value="1"/>
</dbReference>
<dbReference type="Proteomes" id="UP000014803">
    <property type="component" value="Chromosome"/>
</dbReference>
<name>S4Y3J9_SORCE</name>
<sequence length="323" mass="32987">MTAACYPGLGRRGAKPSNARAAFHPRAGADGKLRACGAAGPDALDVARERGHFACFPEDRASMRKTVSHAALILLAAVSSIRCGGAGAGGGAEAPTAIAHEPVVHAQAPAGPDRGPGHAAHHPDRGPGHAAHHPDRGPGHAAHHPDRGPGHAAHHGGHLPAQHDHGHRPAAGSAPGAPEDELRAVAAIHGGAGPWAVAGYRMGRYALAKLGLPARSFDLEVVHRSPRNVQFSCIADGAAAATGASLGKLNLSLVEATEAGVETTYRRRSTGQAVTLRPSAAFRARFRDVPREGLEAAGKEVLSLPDADVFEEVPPSRQAGPPG</sequence>
<gene>
    <name evidence="3" type="ORF">SCE1572_33825</name>
</gene>
<protein>
    <recommendedName>
        <fullName evidence="2">Formylmethanofuran dehydrogenase subunit E domain-containing protein</fullName>
    </recommendedName>
</protein>
<dbReference type="HOGENOM" id="CLU_074575_0_0_7"/>
<accession>S4Y3J9</accession>
<organism evidence="3 4">
    <name type="scientific">Sorangium cellulosum So0157-2</name>
    <dbReference type="NCBI Taxonomy" id="1254432"/>
    <lineage>
        <taxon>Bacteria</taxon>
        <taxon>Pseudomonadati</taxon>
        <taxon>Myxococcota</taxon>
        <taxon>Polyangia</taxon>
        <taxon>Polyangiales</taxon>
        <taxon>Polyangiaceae</taxon>
        <taxon>Sorangium</taxon>
    </lineage>
</organism>
<reference evidence="3 4" key="1">
    <citation type="journal article" date="2013" name="Sci. Rep.">
        <title>Extraordinary expansion of a Sorangium cellulosum genome from an alkaline milieu.</title>
        <authorList>
            <person name="Han K."/>
            <person name="Li Z.F."/>
            <person name="Peng R."/>
            <person name="Zhu L.P."/>
            <person name="Zhou T."/>
            <person name="Wang L.G."/>
            <person name="Li S.G."/>
            <person name="Zhang X.B."/>
            <person name="Hu W."/>
            <person name="Wu Z.H."/>
            <person name="Qin N."/>
            <person name="Li Y.Z."/>
        </authorList>
    </citation>
    <scope>NUCLEOTIDE SEQUENCE [LARGE SCALE GENOMIC DNA]</scope>
    <source>
        <strain evidence="3 4">So0157-2</strain>
    </source>
</reference>
<evidence type="ECO:0000259" key="2">
    <source>
        <dbReference type="Pfam" id="PF02663"/>
    </source>
</evidence>
<evidence type="ECO:0000256" key="1">
    <source>
        <dbReference type="SAM" id="MobiDB-lite"/>
    </source>
</evidence>
<dbReference type="Pfam" id="PF02663">
    <property type="entry name" value="FmdE"/>
    <property type="match status" value="1"/>
</dbReference>
<dbReference type="STRING" id="1254432.SCE1572_33825"/>
<evidence type="ECO:0000313" key="4">
    <source>
        <dbReference type="Proteomes" id="UP000014803"/>
    </source>
</evidence>
<dbReference type="eggNOG" id="COG2191">
    <property type="taxonomic scope" value="Bacteria"/>
</dbReference>
<dbReference type="EMBL" id="CP003969">
    <property type="protein sequence ID" value="AGP39026.1"/>
    <property type="molecule type" value="Genomic_DNA"/>
</dbReference>
<feature type="compositionally biased region" description="Basic and acidic residues" evidence="1">
    <location>
        <begin position="121"/>
        <end position="149"/>
    </location>
</feature>
<dbReference type="Gene3D" id="3.30.1330.130">
    <property type="match status" value="1"/>
</dbReference>
<feature type="region of interest" description="Disordered" evidence="1">
    <location>
        <begin position="107"/>
        <end position="177"/>
    </location>
</feature>
<proteinExistence type="predicted"/>
<dbReference type="InterPro" id="IPR003814">
    <property type="entry name" value="FmdEsu_dom"/>
</dbReference>
<feature type="domain" description="Formylmethanofuran dehydrogenase subunit E" evidence="2">
    <location>
        <begin position="188"/>
        <end position="311"/>
    </location>
</feature>
<dbReference type="KEGG" id="scu:SCE1572_33825"/>